<dbReference type="AlphaFoldDB" id="A0A183DBJ6"/>
<keyword evidence="3" id="KW-0328">Glycosyltransferase</keyword>
<dbReference type="OrthoDB" id="5835829at2759"/>
<dbReference type="Proteomes" id="UP000271098">
    <property type="component" value="Unassembled WGS sequence"/>
</dbReference>
<dbReference type="InterPro" id="IPR050271">
    <property type="entry name" value="UDP-glycosyltransferase"/>
</dbReference>
<proteinExistence type="inferred from homology"/>
<organism evidence="8">
    <name type="scientific">Gongylonema pulchrum</name>
    <dbReference type="NCBI Taxonomy" id="637853"/>
    <lineage>
        <taxon>Eukaryota</taxon>
        <taxon>Metazoa</taxon>
        <taxon>Ecdysozoa</taxon>
        <taxon>Nematoda</taxon>
        <taxon>Chromadorea</taxon>
        <taxon>Rhabditida</taxon>
        <taxon>Spirurina</taxon>
        <taxon>Spiruromorpha</taxon>
        <taxon>Spiruroidea</taxon>
        <taxon>Gongylonematidae</taxon>
        <taxon>Gongylonema</taxon>
    </lineage>
</organism>
<comment type="similarity">
    <text evidence="1">Belongs to the UDP-glycosyltransferase family.</text>
</comment>
<dbReference type="InterPro" id="IPR002213">
    <property type="entry name" value="UDP_glucos_trans"/>
</dbReference>
<dbReference type="PANTHER" id="PTHR48043">
    <property type="entry name" value="EG:EG0003.4 PROTEIN-RELATED"/>
    <property type="match status" value="1"/>
</dbReference>
<reference evidence="6 7" key="2">
    <citation type="submission" date="2018-11" db="EMBL/GenBank/DDBJ databases">
        <authorList>
            <consortium name="Pathogen Informatics"/>
        </authorList>
    </citation>
    <scope>NUCLEOTIDE SEQUENCE [LARGE SCALE GENOMIC DNA]</scope>
</reference>
<evidence type="ECO:0000313" key="6">
    <source>
        <dbReference type="EMBL" id="VDK53346.1"/>
    </source>
</evidence>
<keyword evidence="7" id="KW-1185">Reference proteome</keyword>
<gene>
    <name evidence="6" type="ORF">GPUH_LOCUS6088</name>
</gene>
<dbReference type="EC" id="2.4.1.17" evidence="2"/>
<evidence type="ECO:0000256" key="3">
    <source>
        <dbReference type="ARBA" id="ARBA00022676"/>
    </source>
</evidence>
<protein>
    <recommendedName>
        <fullName evidence="2">glucuronosyltransferase</fullName>
        <ecNumber evidence="2">2.4.1.17</ecNumber>
    </recommendedName>
</protein>
<comment type="catalytic activity">
    <reaction evidence="5">
        <text>glucuronate acceptor + UDP-alpha-D-glucuronate = acceptor beta-D-glucuronoside + UDP + H(+)</text>
        <dbReference type="Rhea" id="RHEA:21032"/>
        <dbReference type="ChEBI" id="CHEBI:15378"/>
        <dbReference type="ChEBI" id="CHEBI:58052"/>
        <dbReference type="ChEBI" id="CHEBI:58223"/>
        <dbReference type="ChEBI" id="CHEBI:132367"/>
        <dbReference type="ChEBI" id="CHEBI:132368"/>
        <dbReference type="EC" id="2.4.1.17"/>
    </reaction>
</comment>
<reference evidence="8" key="1">
    <citation type="submission" date="2016-06" db="UniProtKB">
        <authorList>
            <consortium name="WormBaseParasite"/>
        </authorList>
    </citation>
    <scope>IDENTIFICATION</scope>
</reference>
<evidence type="ECO:0000313" key="7">
    <source>
        <dbReference type="Proteomes" id="UP000271098"/>
    </source>
</evidence>
<evidence type="ECO:0000256" key="2">
    <source>
        <dbReference type="ARBA" id="ARBA00012544"/>
    </source>
</evidence>
<evidence type="ECO:0000256" key="1">
    <source>
        <dbReference type="ARBA" id="ARBA00009995"/>
    </source>
</evidence>
<evidence type="ECO:0000256" key="5">
    <source>
        <dbReference type="ARBA" id="ARBA00047475"/>
    </source>
</evidence>
<dbReference type="PANTHER" id="PTHR48043:SF145">
    <property type="entry name" value="FI06409P-RELATED"/>
    <property type="match status" value="1"/>
</dbReference>
<evidence type="ECO:0000313" key="8">
    <source>
        <dbReference type="WBParaSite" id="GPUH_0000609501-mRNA-1"/>
    </source>
</evidence>
<evidence type="ECO:0000256" key="4">
    <source>
        <dbReference type="ARBA" id="ARBA00022679"/>
    </source>
</evidence>
<dbReference type="SUPFAM" id="SSF53756">
    <property type="entry name" value="UDP-Glycosyltransferase/glycogen phosphorylase"/>
    <property type="match status" value="1"/>
</dbReference>
<keyword evidence="4" id="KW-0808">Transferase</keyword>
<dbReference type="EMBL" id="UYRT01013742">
    <property type="protein sequence ID" value="VDK53346.1"/>
    <property type="molecule type" value="Genomic_DNA"/>
</dbReference>
<dbReference type="GO" id="GO:0015020">
    <property type="term" value="F:glucuronosyltransferase activity"/>
    <property type="evidence" value="ECO:0007669"/>
    <property type="project" value="UniProtKB-EC"/>
</dbReference>
<accession>A0A183DBJ6</accession>
<dbReference type="Pfam" id="PF00201">
    <property type="entry name" value="UDPGT"/>
    <property type="match status" value="1"/>
</dbReference>
<dbReference type="WBParaSite" id="GPUH_0000609501-mRNA-1">
    <property type="protein sequence ID" value="GPUH_0000609501-mRNA-1"/>
    <property type="gene ID" value="GPUH_0000609501"/>
</dbReference>
<name>A0A183DBJ6_9BILA</name>
<sequence>MMELFQIPAHVLVSPTVVFEHCNAALGVPIVPSYIPGVFTPFTDEMSYYQRAANLFVTFLSMKWTEWIFTKQQLLFRRLYGEQFIDLNVFMHFFRYETQYLLSSITLPTATVWKFLNGSSLLTATQAERDTEAV</sequence>